<dbReference type="Proteomes" id="UP000196082">
    <property type="component" value="Unassembled WGS sequence"/>
</dbReference>
<evidence type="ECO:0000313" key="2">
    <source>
        <dbReference type="Proteomes" id="UP000196082"/>
    </source>
</evidence>
<dbReference type="EMBL" id="NFSB01000091">
    <property type="protein sequence ID" value="OUM22678.1"/>
    <property type="molecule type" value="Genomic_DNA"/>
</dbReference>
<comment type="caution">
    <text evidence="1">The sequence shown here is derived from an EMBL/GenBank/DDBJ whole genome shotgun (WGS) entry which is preliminary data.</text>
</comment>
<accession>A0A1Y3KA23</accession>
<evidence type="ECO:0000313" key="1">
    <source>
        <dbReference type="EMBL" id="OUM22678.1"/>
    </source>
</evidence>
<sequence length="250" mass="28061">MYQIRSTLSSAMREDAQSWNASRRSNGFLSITLSVNSKPQQVPMPFVALEPMKLRITCPECQCRYAVIGSAYFCPACGHNAADHQFEQSMSGIKQAISQLGVVRAAIPDRDTAEYTTRLLVENCLQNAVTAFQRVMEALYSQLRTEPRVRRNAFQNLVEGSQLWSEAIGSGYDQHLSESALKRLTILFQQRHLLAHTQGIVDEDYVTKSGDSRYRAGQRIVIGSEDVLEAVNLLEQLTAFIRQSLEVNGR</sequence>
<protein>
    <recommendedName>
        <fullName evidence="3">HEPN domain-containing protein</fullName>
    </recommendedName>
</protein>
<organism evidence="1 2">
    <name type="scientific">Pseudomonas putida</name>
    <name type="common">Arthrobacter siderocapsulatus</name>
    <dbReference type="NCBI Taxonomy" id="303"/>
    <lineage>
        <taxon>Bacteria</taxon>
        <taxon>Pseudomonadati</taxon>
        <taxon>Pseudomonadota</taxon>
        <taxon>Gammaproteobacteria</taxon>
        <taxon>Pseudomonadales</taxon>
        <taxon>Pseudomonadaceae</taxon>
        <taxon>Pseudomonas</taxon>
    </lineage>
</organism>
<proteinExistence type="predicted"/>
<name>A0A1Y3KA23_PSEPU</name>
<gene>
    <name evidence="1" type="ORF">B8W72_30010</name>
</gene>
<reference evidence="1 2" key="1">
    <citation type="submission" date="2017-05" db="EMBL/GenBank/DDBJ databases">
        <title>Whole genome sequence of Pseudomonas putida isolate 1312 commercialized as a biostimulant.</title>
        <authorList>
            <person name="Crovadore J."/>
            <person name="Blanc P."/>
            <person name="Chablais R."/>
            <person name="Cochard B."/>
            <person name="Grizard D."/>
            <person name="Lefort F."/>
        </authorList>
    </citation>
    <scope>NUCLEOTIDE SEQUENCE [LARGE SCALE GENOMIC DNA]</scope>
    <source>
        <strain evidence="1 2">1312</strain>
    </source>
</reference>
<dbReference type="AlphaFoldDB" id="A0A1Y3KA23"/>
<evidence type="ECO:0008006" key="3">
    <source>
        <dbReference type="Google" id="ProtNLM"/>
    </source>
</evidence>